<comment type="caution">
    <text evidence="1">The sequence shown here is derived from an EMBL/GenBank/DDBJ whole genome shotgun (WGS) entry which is preliminary data.</text>
</comment>
<accession>A0ABR6RDB2</accession>
<proteinExistence type="predicted"/>
<name>A0ABR6RDB2_9BURK</name>
<dbReference type="Proteomes" id="UP000562492">
    <property type="component" value="Unassembled WGS sequence"/>
</dbReference>
<evidence type="ECO:0000313" key="1">
    <source>
        <dbReference type="EMBL" id="MBB6577014.1"/>
    </source>
</evidence>
<gene>
    <name evidence="1" type="ORF">HNP33_001064</name>
</gene>
<organism evidence="1 2">
    <name type="scientific">Comamonas odontotermitis</name>
    <dbReference type="NCBI Taxonomy" id="379895"/>
    <lineage>
        <taxon>Bacteria</taxon>
        <taxon>Pseudomonadati</taxon>
        <taxon>Pseudomonadota</taxon>
        <taxon>Betaproteobacteria</taxon>
        <taxon>Burkholderiales</taxon>
        <taxon>Comamonadaceae</taxon>
        <taxon>Comamonas</taxon>
    </lineage>
</organism>
<evidence type="ECO:0000313" key="2">
    <source>
        <dbReference type="Proteomes" id="UP000562492"/>
    </source>
</evidence>
<sequence>MSKRKNNYLPDVSAFPVGVPTEVIDAVRALYEACATRRAVWPLNACISCCMDAKMAREMCDGDLRSLTARHIYEYQDAAHAAEQDADEYLHFLPKVAELISQGDTDIVRHSTEIALQRLGGFDHSMLSFAEKQAIERWALALWQWWLDAAGNSQGRFSLMHESADSLLVMFANAGLTIEPFLALWQRSESAWAAVQFGTMLAHMVPNGSGITPFAKDTPQLEPSIRTWAFKTEVYMHFAAIWAQLTDSDALGLCNGHLAMEASVCATLGPRVSALD</sequence>
<keyword evidence="2" id="KW-1185">Reference proteome</keyword>
<dbReference type="RefSeq" id="WP_184706038.1">
    <property type="nucleotide sequence ID" value="NZ_JACHKZ010000004.1"/>
</dbReference>
<protein>
    <submittedName>
        <fullName evidence="1">Uncharacterized protein</fullName>
    </submittedName>
</protein>
<dbReference type="EMBL" id="JACHKZ010000004">
    <property type="protein sequence ID" value="MBB6577014.1"/>
    <property type="molecule type" value="Genomic_DNA"/>
</dbReference>
<reference evidence="1 2" key="1">
    <citation type="submission" date="2020-08" db="EMBL/GenBank/DDBJ databases">
        <title>Functional genomics of gut bacteria from endangered species of beetles.</title>
        <authorList>
            <person name="Carlos-Shanley C."/>
        </authorList>
    </citation>
    <scope>NUCLEOTIDE SEQUENCE [LARGE SCALE GENOMIC DNA]</scope>
    <source>
        <strain evidence="1 2">S00124</strain>
    </source>
</reference>